<evidence type="ECO:0000256" key="2">
    <source>
        <dbReference type="SAM" id="MobiDB-lite"/>
    </source>
</evidence>
<evidence type="ECO:0000313" key="6">
    <source>
        <dbReference type="WBParaSite" id="ALUE_0000286401-mRNA-1"/>
    </source>
</evidence>
<keyword evidence="3" id="KW-0732">Signal</keyword>
<dbReference type="AlphaFoldDB" id="A0A9J2NZS7"/>
<feature type="compositionally biased region" description="Low complexity" evidence="2">
    <location>
        <begin position="224"/>
        <end position="242"/>
    </location>
</feature>
<dbReference type="InterPro" id="IPR019545">
    <property type="entry name" value="DM13_domain"/>
</dbReference>
<evidence type="ECO:0000256" key="1">
    <source>
        <dbReference type="ARBA" id="ARBA00022737"/>
    </source>
</evidence>
<name>A0A9J2NZS7_ASCLU</name>
<feature type="compositionally biased region" description="Polar residues" evidence="2">
    <location>
        <begin position="487"/>
        <end position="497"/>
    </location>
</feature>
<dbReference type="SMART" id="SM00686">
    <property type="entry name" value="DM13"/>
    <property type="match status" value="1"/>
</dbReference>
<dbReference type="PANTHER" id="PTHR24036:SF5">
    <property type="entry name" value="THROMBOMODULIN"/>
    <property type="match status" value="1"/>
</dbReference>
<protein>
    <submittedName>
        <fullName evidence="6">DM13 domain-containing protein</fullName>
    </submittedName>
</protein>
<proteinExistence type="predicted"/>
<sequence length="686" mass="75958">MIYAFQIDIVASLLLLLFSHAINGESQDDDDPYYGVPVGALHYSSEGTQAEVYAADEYTIVFHRFNHRPKEEGCTAIMVGPKRAADRDTAHGEGVLLAISQPLFASIRPKNRPRRQAPFNMFTMNNWPVEFDHLKLPQGERSRSVAFSLDPFAGIELDVGQSVDAHPQAKEILIDNVLAAKDTNGAEKDDGFQKPLETVDASEALSTASERARNPARVRGVVTSRTTTTTDSTMSTDSLSTDANIHDTQPTGAELTTLHIDEVSIDSSVQPSAAPIIFFRKSSEGRTTESTLTMADDRSREIETAYTARSASTSSEYAPATPGNTAESDLASSILDIVHGIPTTNKSGLVARLSDRYGNANDKFRYRKEYEQEDVGAADVEWVTKSDSSLRNKGGGHTIVLGGATTTDWPRRAPFRHHTIADKIDRSHTDKDDLILSDKFFETDNIVPVSTQGFATPSPALKSTPLYYVIEDPRAKRRRQKERSKGIISTSEQQMATTDPPMATNVHFDRKYALPVVDDKTAAFALTNGAKIVDYQWIGLYDQCKKRAIPLLSLKGMDPPREEKIAPISGWSHNVTSYRVQILNCNSLLIPGFVYNDTGAPPGTFFYVGIGHFPDNIEKQVRTGVVGHPFNEPLRSYMREDVMLRLPKTYRTFDIDFLSIYNEVEKRSYGHVVIPSLLVPPCSEID</sequence>
<dbReference type="Proteomes" id="UP000036681">
    <property type="component" value="Unplaced"/>
</dbReference>
<evidence type="ECO:0000313" key="5">
    <source>
        <dbReference type="Proteomes" id="UP000036681"/>
    </source>
</evidence>
<feature type="region of interest" description="Disordered" evidence="2">
    <location>
        <begin position="476"/>
        <end position="502"/>
    </location>
</feature>
<keyword evidence="5" id="KW-1185">Reference proteome</keyword>
<feature type="chain" id="PRO_5039936794" evidence="3">
    <location>
        <begin position="25"/>
        <end position="686"/>
    </location>
</feature>
<evidence type="ECO:0000256" key="3">
    <source>
        <dbReference type="SAM" id="SignalP"/>
    </source>
</evidence>
<evidence type="ECO:0000259" key="4">
    <source>
        <dbReference type="PROSITE" id="PS51549"/>
    </source>
</evidence>
<feature type="signal peptide" evidence="3">
    <location>
        <begin position="1"/>
        <end position="24"/>
    </location>
</feature>
<feature type="region of interest" description="Disordered" evidence="2">
    <location>
        <begin position="224"/>
        <end position="246"/>
    </location>
</feature>
<feature type="domain" description="DM13" evidence="4">
    <location>
        <begin position="566"/>
        <end position="675"/>
    </location>
</feature>
<keyword evidence="1" id="KW-0677">Repeat</keyword>
<dbReference type="WBParaSite" id="ALUE_0000286401-mRNA-1">
    <property type="protein sequence ID" value="ALUE_0000286401-mRNA-1"/>
    <property type="gene ID" value="ALUE_0000286401"/>
</dbReference>
<organism evidence="5 6">
    <name type="scientific">Ascaris lumbricoides</name>
    <name type="common">Giant roundworm</name>
    <dbReference type="NCBI Taxonomy" id="6252"/>
    <lineage>
        <taxon>Eukaryota</taxon>
        <taxon>Metazoa</taxon>
        <taxon>Ecdysozoa</taxon>
        <taxon>Nematoda</taxon>
        <taxon>Chromadorea</taxon>
        <taxon>Rhabditida</taxon>
        <taxon>Spirurina</taxon>
        <taxon>Ascaridomorpha</taxon>
        <taxon>Ascaridoidea</taxon>
        <taxon>Ascarididae</taxon>
        <taxon>Ascaris</taxon>
    </lineage>
</organism>
<dbReference type="PROSITE" id="PS51549">
    <property type="entry name" value="DM13"/>
    <property type="match status" value="1"/>
</dbReference>
<accession>A0A9J2NZS7</accession>
<dbReference type="PANTHER" id="PTHR24036">
    <property type="entry name" value="SKELETOR-RELATED"/>
    <property type="match status" value="1"/>
</dbReference>
<reference evidence="6" key="1">
    <citation type="submission" date="2023-03" db="UniProtKB">
        <authorList>
            <consortium name="WormBaseParasite"/>
        </authorList>
    </citation>
    <scope>IDENTIFICATION</scope>
</reference>
<dbReference type="InterPro" id="IPR052126">
    <property type="entry name" value="Spindle_Org/Thrombomodulin"/>
</dbReference>